<name>A0A096M7N7_POEFO</name>
<evidence type="ECO:0000313" key="2">
    <source>
        <dbReference type="Ensembl" id="ENSPFOP00000027428.1"/>
    </source>
</evidence>
<dbReference type="InterPro" id="IPR013106">
    <property type="entry name" value="Ig_V-set"/>
</dbReference>
<evidence type="ECO:0000259" key="1">
    <source>
        <dbReference type="PROSITE" id="PS50835"/>
    </source>
</evidence>
<evidence type="ECO:0000313" key="3">
    <source>
        <dbReference type="Proteomes" id="UP000028760"/>
    </source>
</evidence>
<dbReference type="OMA" id="GIEKTFT"/>
<dbReference type="PANTHER" id="PTHR46484">
    <property type="entry name" value="SI:CH211-171H4.5-RELATED"/>
    <property type="match status" value="1"/>
</dbReference>
<dbReference type="EMBL" id="AYCK01007840">
    <property type="status" value="NOT_ANNOTATED_CDS"/>
    <property type="molecule type" value="Genomic_DNA"/>
</dbReference>
<reference evidence="3" key="1">
    <citation type="submission" date="2013-10" db="EMBL/GenBank/DDBJ databases">
        <authorList>
            <person name="Schartl M."/>
            <person name="Warren W."/>
        </authorList>
    </citation>
    <scope>NUCLEOTIDE SEQUENCE [LARGE SCALE GENOMIC DNA]</scope>
    <source>
        <strain evidence="3">female</strain>
    </source>
</reference>
<proteinExistence type="predicted"/>
<dbReference type="PANTHER" id="PTHR46484:SF1">
    <property type="entry name" value="SCHWANN CELL MYELIN PROTEIN-RELATED"/>
    <property type="match status" value="1"/>
</dbReference>
<dbReference type="GeneTree" id="ENSGT01030000235092"/>
<reference evidence="2" key="3">
    <citation type="submission" date="2025-09" db="UniProtKB">
        <authorList>
            <consortium name="Ensembl"/>
        </authorList>
    </citation>
    <scope>IDENTIFICATION</scope>
</reference>
<dbReference type="Gene3D" id="2.60.40.10">
    <property type="entry name" value="Immunoglobulins"/>
    <property type="match status" value="5"/>
</dbReference>
<dbReference type="Ensembl" id="ENSPFOT00000031144.1">
    <property type="protein sequence ID" value="ENSPFOP00000027428.1"/>
    <property type="gene ID" value="ENSPFOG00000024424.1"/>
</dbReference>
<dbReference type="SUPFAM" id="SSF48726">
    <property type="entry name" value="Immunoglobulin"/>
    <property type="match status" value="4"/>
</dbReference>
<dbReference type="InterPro" id="IPR013783">
    <property type="entry name" value="Ig-like_fold"/>
</dbReference>
<dbReference type="Proteomes" id="UP000028760">
    <property type="component" value="Unassembled WGS sequence"/>
</dbReference>
<organism evidence="2 3">
    <name type="scientific">Poecilia formosa</name>
    <name type="common">Amazon molly</name>
    <name type="synonym">Limia formosa</name>
    <dbReference type="NCBI Taxonomy" id="48698"/>
    <lineage>
        <taxon>Eukaryota</taxon>
        <taxon>Metazoa</taxon>
        <taxon>Chordata</taxon>
        <taxon>Craniata</taxon>
        <taxon>Vertebrata</taxon>
        <taxon>Euteleostomi</taxon>
        <taxon>Actinopterygii</taxon>
        <taxon>Neopterygii</taxon>
        <taxon>Teleostei</taxon>
        <taxon>Neoteleostei</taxon>
        <taxon>Acanthomorphata</taxon>
        <taxon>Ovalentaria</taxon>
        <taxon>Atherinomorphae</taxon>
        <taxon>Cyprinodontiformes</taxon>
        <taxon>Poeciliidae</taxon>
        <taxon>Poeciliinae</taxon>
        <taxon>Poecilia</taxon>
    </lineage>
</organism>
<sequence>TSIILTYNYFSLAGCLYSATQAWRVDMPRNIKGLLNSCLVIPCSFDYNRYPPKRADRVVWYQYVSRGYPLVYDNWYPGDVISMYRGRTYVYTSTYKKSCTLEIERVNWNDHRQKLYPWVDPENVGSSTYAFYDTTVTIEVIGQPQRPQIMIFGERKVGNSVTVQCSAQHTCSTRPPTLSFNIAMKNKKVIHTQLSDGTSKTTLTATLDLETDLQVVKCTVEHPGGKTATTSETLTAQCSILPLSISSLSTEYLEGVASQVTCEASYTCSNNAPVLTWNYANMPVNTRDIKSSGSSRKTVSTLAFTASAKDNGNYLTCSARFPGGQTQQKSTTIWVKRNMLNLDWSFTTPGSVTGMKGSCVIIPCKFSYSKTQPSGLQVVWYLYQSNGRPDVFNQKQSNILSRYNGITHLSGSVSDSNCSLKIDRLDMSHNEDKLYPWVDINPITSYHSQGHSFLDKSTKIFIDHAQEPQMSIIDAPRVGNQSKVTCKVQHTCSSAPPVLALSGIPGADRTVDSLLSDGIWERTIERTWNVEEDHKKVECNVKYPGGQSAKSELLLQVECEY</sequence>
<reference evidence="2" key="2">
    <citation type="submission" date="2025-08" db="UniProtKB">
        <authorList>
            <consortium name="Ensembl"/>
        </authorList>
    </citation>
    <scope>IDENTIFICATION</scope>
</reference>
<protein>
    <recommendedName>
        <fullName evidence="1">Ig-like domain-containing protein</fullName>
    </recommendedName>
</protein>
<feature type="domain" description="Ig-like" evidence="1">
    <location>
        <begin position="242"/>
        <end position="332"/>
    </location>
</feature>
<dbReference type="InterPro" id="IPR036179">
    <property type="entry name" value="Ig-like_dom_sf"/>
</dbReference>
<dbReference type="InterPro" id="IPR007110">
    <property type="entry name" value="Ig-like_dom"/>
</dbReference>
<dbReference type="AlphaFoldDB" id="A0A096M7N7"/>
<dbReference type="Pfam" id="PF07686">
    <property type="entry name" value="V-set"/>
    <property type="match status" value="1"/>
</dbReference>
<dbReference type="EMBL" id="AYCK01007839">
    <property type="status" value="NOT_ANNOTATED_CDS"/>
    <property type="molecule type" value="Genomic_DNA"/>
</dbReference>
<accession>A0A096M7N7</accession>
<dbReference type="Pfam" id="PF13895">
    <property type="entry name" value="Ig_2"/>
    <property type="match status" value="1"/>
</dbReference>
<feature type="domain" description="Ig-like" evidence="1">
    <location>
        <begin position="147"/>
        <end position="235"/>
    </location>
</feature>
<dbReference type="PROSITE" id="PS50835">
    <property type="entry name" value="IG_LIKE"/>
    <property type="match status" value="2"/>
</dbReference>
<keyword evidence="3" id="KW-1185">Reference proteome</keyword>